<keyword evidence="3" id="KW-1185">Reference proteome</keyword>
<sequence length="382" mass="42892">MTFQIPSPLSLSLLVDQIINRRKSNPCSLKSEKRERAREKVEYIKYSMALDASPAWRQKATDFFSSSGVKIKQAGQSAGGNVADVAGKVNSMVKNRWAVFQEKRQSKQEWAPPKETVQERLISAAASTTVLLRKGLNETKEKVVVGKVKVEEAAKKTLNNIERWQKGVASNDVFGVPIEVVVQREQSNTAVPQVLITCVDYLIVSDWKASIPDGTNPIDVASLIKCYLASLPEPLITFVLFNEIREARSRIRELRNILKKLPSVNYMTLEFVTAFLLRVSQKSSLNKMDSRSLAIEMGPLIMWQKGDSGEELRLYFRYGLKGPSRSAEVASKANGFDYLEEEDVQIPLDDAAPPDYGVIEVIQCLIEHHNAVFTDANETIWR</sequence>
<dbReference type="CDD" id="cd00159">
    <property type="entry name" value="RhoGAP"/>
    <property type="match status" value="1"/>
</dbReference>
<proteinExistence type="predicted"/>
<dbReference type="SUPFAM" id="SSF48350">
    <property type="entry name" value="GTPase activation domain, GAP"/>
    <property type="match status" value="1"/>
</dbReference>
<dbReference type="Gene3D" id="1.10.555.10">
    <property type="entry name" value="Rho GTPase activation protein"/>
    <property type="match status" value="2"/>
</dbReference>
<reference evidence="2" key="1">
    <citation type="submission" date="2020-01" db="EMBL/GenBank/DDBJ databases">
        <title>Genome sequence of Kobresia littledalei, the first chromosome-level genome in the family Cyperaceae.</title>
        <authorList>
            <person name="Qu G."/>
        </authorList>
    </citation>
    <scope>NUCLEOTIDE SEQUENCE</scope>
    <source>
        <strain evidence="2">C.B.Clarke</strain>
        <tissue evidence="2">Leaf</tissue>
    </source>
</reference>
<feature type="domain" description="Rho-GAP" evidence="1">
    <location>
        <begin position="134"/>
        <end position="373"/>
    </location>
</feature>
<organism evidence="2 3">
    <name type="scientific">Carex littledalei</name>
    <dbReference type="NCBI Taxonomy" id="544730"/>
    <lineage>
        <taxon>Eukaryota</taxon>
        <taxon>Viridiplantae</taxon>
        <taxon>Streptophyta</taxon>
        <taxon>Embryophyta</taxon>
        <taxon>Tracheophyta</taxon>
        <taxon>Spermatophyta</taxon>
        <taxon>Magnoliopsida</taxon>
        <taxon>Liliopsida</taxon>
        <taxon>Poales</taxon>
        <taxon>Cyperaceae</taxon>
        <taxon>Cyperoideae</taxon>
        <taxon>Cariceae</taxon>
        <taxon>Carex</taxon>
        <taxon>Carex subgen. Euthyceras</taxon>
    </lineage>
</organism>
<evidence type="ECO:0000259" key="1">
    <source>
        <dbReference type="PROSITE" id="PS50238"/>
    </source>
</evidence>
<dbReference type="SMART" id="SM00324">
    <property type="entry name" value="RhoGAP"/>
    <property type="match status" value="1"/>
</dbReference>
<dbReference type="GO" id="GO:0007165">
    <property type="term" value="P:signal transduction"/>
    <property type="evidence" value="ECO:0007669"/>
    <property type="project" value="InterPro"/>
</dbReference>
<dbReference type="InterPro" id="IPR000198">
    <property type="entry name" value="RhoGAP_dom"/>
</dbReference>
<dbReference type="AlphaFoldDB" id="A0A833RI87"/>
<protein>
    <submittedName>
        <fullName evidence="2">Rho GTPase-activating protein</fullName>
    </submittedName>
</protein>
<evidence type="ECO:0000313" key="3">
    <source>
        <dbReference type="Proteomes" id="UP000623129"/>
    </source>
</evidence>
<dbReference type="EMBL" id="SWLB01000008">
    <property type="protein sequence ID" value="KAF3335524.1"/>
    <property type="molecule type" value="Genomic_DNA"/>
</dbReference>
<dbReference type="Pfam" id="PF00620">
    <property type="entry name" value="RhoGAP"/>
    <property type="match status" value="1"/>
</dbReference>
<accession>A0A833RI87</accession>
<gene>
    <name evidence="2" type="ORF">FCM35_KLT20031</name>
</gene>
<evidence type="ECO:0000313" key="2">
    <source>
        <dbReference type="EMBL" id="KAF3335524.1"/>
    </source>
</evidence>
<dbReference type="OrthoDB" id="19923at2759"/>
<dbReference type="Proteomes" id="UP000623129">
    <property type="component" value="Unassembled WGS sequence"/>
</dbReference>
<name>A0A833RI87_9POAL</name>
<dbReference type="PANTHER" id="PTHR47367:SF1">
    <property type="entry name" value="OS07G0486500 PROTEIN"/>
    <property type="match status" value="1"/>
</dbReference>
<dbReference type="InterPro" id="IPR008936">
    <property type="entry name" value="Rho_GTPase_activation_prot"/>
</dbReference>
<dbReference type="PROSITE" id="PS50238">
    <property type="entry name" value="RHOGAP"/>
    <property type="match status" value="1"/>
</dbReference>
<dbReference type="PANTHER" id="PTHR47367">
    <property type="entry name" value="AUXIN-REGULATED PROTEIN-LIKE"/>
    <property type="match status" value="1"/>
</dbReference>
<comment type="caution">
    <text evidence="2">The sequence shown here is derived from an EMBL/GenBank/DDBJ whole genome shotgun (WGS) entry which is preliminary data.</text>
</comment>